<evidence type="ECO:0000313" key="3">
    <source>
        <dbReference type="Proteomes" id="UP000030982"/>
    </source>
</evidence>
<evidence type="ECO:0000313" key="2">
    <source>
        <dbReference type="EMBL" id="KHL02493.1"/>
    </source>
</evidence>
<accession>A0A0B2AKS5</accession>
<proteinExistence type="predicted"/>
<gene>
    <name evidence="2" type="ORF">LK10_12280</name>
</gene>
<evidence type="ECO:0000256" key="1">
    <source>
        <dbReference type="SAM" id="MobiDB-lite"/>
    </source>
</evidence>
<keyword evidence="3" id="KW-1185">Reference proteome</keyword>
<dbReference type="Proteomes" id="UP000030982">
    <property type="component" value="Unassembled WGS sequence"/>
</dbReference>
<sequence>MSGKDVVDLKATCVCCGMEFAFKGPRTAHVVPKRCQHCGEHKLDGSAAERIAALEDHATSALRLARSAMDKARQFAKDKETALEDHKMSQYRSYQSHKRREWAEKMLSAVMAVHTDSESDSTCECGLLAPCPTVRAAEEFEREHPHPDYSSFVYEPPRDRPGHPLHRLRRRLGTEPRS</sequence>
<reference evidence="2 3" key="1">
    <citation type="submission" date="2014-09" db="EMBL/GenBank/DDBJ databases">
        <title>Genome sequence of Sinomonas sp. MUSC 117.</title>
        <authorList>
            <person name="Lee L.-H."/>
        </authorList>
    </citation>
    <scope>NUCLEOTIDE SEQUENCE [LARGE SCALE GENOMIC DNA]</scope>
    <source>
        <strain evidence="2 3">MUSC 117</strain>
    </source>
</reference>
<feature type="region of interest" description="Disordered" evidence="1">
    <location>
        <begin position="139"/>
        <end position="178"/>
    </location>
</feature>
<protein>
    <submittedName>
        <fullName evidence="2">Uncharacterized protein</fullName>
    </submittedName>
</protein>
<name>A0A0B2AKS5_9MICC</name>
<comment type="caution">
    <text evidence="2">The sequence shown here is derived from an EMBL/GenBank/DDBJ whole genome shotgun (WGS) entry which is preliminary data.</text>
</comment>
<dbReference type="EMBL" id="JTDL01000122">
    <property type="protein sequence ID" value="KHL02493.1"/>
    <property type="molecule type" value="Genomic_DNA"/>
</dbReference>
<organism evidence="2 3">
    <name type="scientific">Sinomonas humi</name>
    <dbReference type="NCBI Taxonomy" id="1338436"/>
    <lineage>
        <taxon>Bacteria</taxon>
        <taxon>Bacillati</taxon>
        <taxon>Actinomycetota</taxon>
        <taxon>Actinomycetes</taxon>
        <taxon>Micrococcales</taxon>
        <taxon>Micrococcaceae</taxon>
        <taxon>Sinomonas</taxon>
    </lineage>
</organism>
<dbReference type="AlphaFoldDB" id="A0A0B2AKS5"/>